<comment type="subunit">
    <text evidence="10">Binds equally well IGF1 and IGF2. Interacts with integrin ITGA5:ITGB1. Interacts with VHL; this interaction inhibits HIF1A degradation.</text>
</comment>
<dbReference type="PROSITE" id="PS51162">
    <property type="entry name" value="THYROGLOBULIN_1_2"/>
    <property type="match status" value="1"/>
</dbReference>
<dbReference type="OrthoDB" id="9926277at2759"/>
<dbReference type="InterPro" id="IPR000867">
    <property type="entry name" value="IGFBP-like"/>
</dbReference>
<dbReference type="Gene3D" id="4.10.40.20">
    <property type="match status" value="1"/>
</dbReference>
<dbReference type="Gene3D" id="4.10.800.10">
    <property type="entry name" value="Thyroglobulin type-1"/>
    <property type="match status" value="1"/>
</dbReference>
<dbReference type="FunFam" id="4.10.800.10:FF:000002">
    <property type="entry name" value="Insulin-like growth factor-binding protein 2"/>
    <property type="match status" value="1"/>
</dbReference>
<reference evidence="15" key="1">
    <citation type="submission" date="2021-01" db="EMBL/GenBank/DDBJ databases">
        <authorList>
            <person name="Zahm M."/>
            <person name="Roques C."/>
            <person name="Cabau C."/>
            <person name="Klopp C."/>
            <person name="Donnadieu C."/>
            <person name="Jouanno E."/>
            <person name="Lampietro C."/>
            <person name="Louis A."/>
            <person name="Herpin A."/>
            <person name="Echchiki A."/>
            <person name="Berthelot C."/>
            <person name="Parey E."/>
            <person name="Roest-Crollius H."/>
            <person name="Braasch I."/>
            <person name="Postlethwait J."/>
            <person name="Bobe J."/>
            <person name="Montfort J."/>
            <person name="Bouchez O."/>
            <person name="Begum T."/>
            <person name="Mejri S."/>
            <person name="Adams A."/>
            <person name="Chen W.-J."/>
            <person name="Guiguen Y."/>
        </authorList>
    </citation>
    <scope>NUCLEOTIDE SEQUENCE</scope>
    <source>
        <tissue evidence="15">Blood</tissue>
    </source>
</reference>
<proteinExistence type="predicted"/>
<comment type="subcellular location">
    <subcellularLocation>
        <location evidence="2">Secreted</location>
    </subcellularLocation>
</comment>
<keyword evidence="6" id="KW-0341">Growth regulation</keyword>
<accession>A0A8T3DVC4</accession>
<keyword evidence="4" id="KW-0964">Secreted</keyword>
<dbReference type="PROSITE" id="PS00222">
    <property type="entry name" value="IGFBP_N_1"/>
    <property type="match status" value="1"/>
</dbReference>
<dbReference type="GO" id="GO:0043567">
    <property type="term" value="P:regulation of insulin-like growth factor receptor signaling pathway"/>
    <property type="evidence" value="ECO:0007669"/>
    <property type="project" value="TreeGrafter"/>
</dbReference>
<evidence type="ECO:0000313" key="16">
    <source>
        <dbReference type="Proteomes" id="UP000829720"/>
    </source>
</evidence>
<dbReference type="EMBL" id="JAERUA010000003">
    <property type="protein sequence ID" value="KAI1901339.1"/>
    <property type="molecule type" value="Genomic_DNA"/>
</dbReference>
<keyword evidence="8" id="KW-1015">Disulfide bond</keyword>
<dbReference type="InterPro" id="IPR009030">
    <property type="entry name" value="Growth_fac_rcpt_cys_sf"/>
</dbReference>
<keyword evidence="9" id="KW-0340">Growth factor binding</keyword>
<dbReference type="Pfam" id="PF00086">
    <property type="entry name" value="Thyroglobulin_1"/>
    <property type="match status" value="1"/>
</dbReference>
<feature type="chain" id="PRO_5035831527" description="Insulin-like growth factor-binding protein 1" evidence="12">
    <location>
        <begin position="27"/>
        <end position="253"/>
    </location>
</feature>
<evidence type="ECO:0000256" key="11">
    <source>
        <dbReference type="PROSITE-ProRule" id="PRU00500"/>
    </source>
</evidence>
<dbReference type="SUPFAM" id="SSF57184">
    <property type="entry name" value="Growth factor receptor domain"/>
    <property type="match status" value="1"/>
</dbReference>
<keyword evidence="16" id="KW-1185">Reference proteome</keyword>
<comment type="function">
    <text evidence="1">IGF-binding proteins prolong the half-life of the IGFs and have been shown to either inhibit or stimulate the growth promoting effects of the IGFs on cell culture. They alter the interaction of IGFs with their cell surface receptors.</text>
</comment>
<evidence type="ECO:0000256" key="6">
    <source>
        <dbReference type="ARBA" id="ARBA00022604"/>
    </source>
</evidence>
<evidence type="ECO:0000256" key="10">
    <source>
        <dbReference type="ARBA" id="ARBA00049694"/>
    </source>
</evidence>
<evidence type="ECO:0000256" key="1">
    <source>
        <dbReference type="ARBA" id="ARBA00003811"/>
    </source>
</evidence>
<gene>
    <name evidence="15" type="ORF">AGOR_G00033310</name>
</gene>
<dbReference type="GO" id="GO:0048640">
    <property type="term" value="P:negative regulation of developmental growth"/>
    <property type="evidence" value="ECO:0007669"/>
    <property type="project" value="UniProtKB-ARBA"/>
</dbReference>
<evidence type="ECO:0000256" key="2">
    <source>
        <dbReference type="ARBA" id="ARBA00004613"/>
    </source>
</evidence>
<name>A0A8T3DVC4_9TELE</name>
<evidence type="ECO:0000256" key="5">
    <source>
        <dbReference type="ARBA" id="ARBA00022553"/>
    </source>
</evidence>
<dbReference type="AlphaFoldDB" id="A0A8T3DVC4"/>
<dbReference type="InterPro" id="IPR000716">
    <property type="entry name" value="Thyroglobulin_1"/>
</dbReference>
<keyword evidence="7 12" id="KW-0732">Signal</keyword>
<dbReference type="PROSITE" id="PS51323">
    <property type="entry name" value="IGFBP_N_2"/>
    <property type="match status" value="1"/>
</dbReference>
<feature type="domain" description="IGFBP N-terminal" evidence="14">
    <location>
        <begin position="33"/>
        <end position="114"/>
    </location>
</feature>
<dbReference type="InterPro" id="IPR036857">
    <property type="entry name" value="Thyroglobulin_1_sf"/>
</dbReference>
<dbReference type="Proteomes" id="UP000829720">
    <property type="component" value="Unassembled WGS sequence"/>
</dbReference>
<evidence type="ECO:0000256" key="7">
    <source>
        <dbReference type="ARBA" id="ARBA00022729"/>
    </source>
</evidence>
<dbReference type="CDD" id="cd00191">
    <property type="entry name" value="TY"/>
    <property type="match status" value="1"/>
</dbReference>
<dbReference type="InterPro" id="IPR017891">
    <property type="entry name" value="Insulin_GF-bd_Cys-rich_CS"/>
</dbReference>
<dbReference type="PANTHER" id="PTHR11551">
    <property type="entry name" value="INSULIN-LIKE GROWTH FACTOR BINDING PROTEIN"/>
    <property type="match status" value="1"/>
</dbReference>
<evidence type="ECO:0000256" key="8">
    <source>
        <dbReference type="ARBA" id="ARBA00023157"/>
    </source>
</evidence>
<comment type="caution">
    <text evidence="11">Lacks conserved residue(s) required for the propagation of feature annotation.</text>
</comment>
<dbReference type="InterPro" id="IPR022321">
    <property type="entry name" value="IGFBP_1-6_chordata"/>
</dbReference>
<dbReference type="PANTHER" id="PTHR11551:SF6">
    <property type="entry name" value="INSULIN-LIKE GROWTH FACTOR-BINDING PROTEIN 1"/>
    <property type="match status" value="1"/>
</dbReference>
<feature type="signal peptide" evidence="12">
    <location>
        <begin position="1"/>
        <end position="26"/>
    </location>
</feature>
<dbReference type="SMART" id="SM00211">
    <property type="entry name" value="TY"/>
    <property type="match status" value="1"/>
</dbReference>
<dbReference type="InterPro" id="IPR022322">
    <property type="entry name" value="IGFBP1"/>
</dbReference>
<dbReference type="GO" id="GO:0031994">
    <property type="term" value="F:insulin-like growth factor I binding"/>
    <property type="evidence" value="ECO:0007669"/>
    <property type="project" value="TreeGrafter"/>
</dbReference>
<protein>
    <recommendedName>
        <fullName evidence="3">Insulin-like growth factor-binding protein 1</fullName>
    </recommendedName>
</protein>
<dbReference type="FunFam" id="4.10.40.20:FF:000001">
    <property type="entry name" value="Insulin-like growth factor binding protein 5"/>
    <property type="match status" value="1"/>
</dbReference>
<evidence type="ECO:0000256" key="9">
    <source>
        <dbReference type="ARBA" id="ARBA00023183"/>
    </source>
</evidence>
<keyword evidence="5" id="KW-0597">Phosphoprotein</keyword>
<dbReference type="GO" id="GO:0005615">
    <property type="term" value="C:extracellular space"/>
    <property type="evidence" value="ECO:0007669"/>
    <property type="project" value="TreeGrafter"/>
</dbReference>
<comment type="caution">
    <text evidence="15">The sequence shown here is derived from an EMBL/GenBank/DDBJ whole genome shotgun (WGS) entry which is preliminary data.</text>
</comment>
<dbReference type="SMART" id="SM00121">
    <property type="entry name" value="IB"/>
    <property type="match status" value="1"/>
</dbReference>
<feature type="domain" description="Thyroglobulin type-1" evidence="13">
    <location>
        <begin position="169"/>
        <end position="247"/>
    </location>
</feature>
<dbReference type="Pfam" id="PF00219">
    <property type="entry name" value="IGFBP"/>
    <property type="match status" value="1"/>
</dbReference>
<evidence type="ECO:0000256" key="12">
    <source>
        <dbReference type="SAM" id="SignalP"/>
    </source>
</evidence>
<evidence type="ECO:0000259" key="13">
    <source>
        <dbReference type="PROSITE" id="PS51162"/>
    </source>
</evidence>
<dbReference type="SUPFAM" id="SSF57610">
    <property type="entry name" value="Thyroglobulin type-1 domain"/>
    <property type="match status" value="1"/>
</dbReference>
<dbReference type="PRINTS" id="PR01976">
    <property type="entry name" value="IGFBPFAMILY"/>
</dbReference>
<dbReference type="GO" id="GO:0031995">
    <property type="term" value="F:insulin-like growth factor II binding"/>
    <property type="evidence" value="ECO:0007669"/>
    <property type="project" value="TreeGrafter"/>
</dbReference>
<evidence type="ECO:0000256" key="4">
    <source>
        <dbReference type="ARBA" id="ARBA00022525"/>
    </source>
</evidence>
<evidence type="ECO:0000256" key="3">
    <source>
        <dbReference type="ARBA" id="ARBA00013675"/>
    </source>
</evidence>
<sequence>MSGFSLRYLWAEVVFTVVLSVAPAFGSPIFDSDPIRCAACTPERLLECPAVAPDCQEALREPGCGCCLTCALRKGEPCGVYTAPCATGLRCSPRPDDPRPLHSLTNGQAVCTQSEPSDAPLGPDNTEANVDGSALHLLGLKPFEGRDASVAQESVKAKGNSIRKNILDQSPCHAELQLALERIAALQQKLGDKFTTFYLPNCDKHGFFKAKQCETSLEGESGRCWCVSSWNGKPLQGSTDLLLDSDCKQELTH</sequence>
<evidence type="ECO:0000313" key="15">
    <source>
        <dbReference type="EMBL" id="KAI1901339.1"/>
    </source>
</evidence>
<dbReference type="PROSITE" id="PS00484">
    <property type="entry name" value="THYROGLOBULIN_1_1"/>
    <property type="match status" value="1"/>
</dbReference>
<dbReference type="PRINTS" id="PR01977">
    <property type="entry name" value="IGFBPFAMILY1"/>
</dbReference>
<organism evidence="15 16">
    <name type="scientific">Albula goreensis</name>
    <dbReference type="NCBI Taxonomy" id="1534307"/>
    <lineage>
        <taxon>Eukaryota</taxon>
        <taxon>Metazoa</taxon>
        <taxon>Chordata</taxon>
        <taxon>Craniata</taxon>
        <taxon>Vertebrata</taxon>
        <taxon>Euteleostomi</taxon>
        <taxon>Actinopterygii</taxon>
        <taxon>Neopterygii</taxon>
        <taxon>Teleostei</taxon>
        <taxon>Albuliformes</taxon>
        <taxon>Albulidae</taxon>
        <taxon>Albula</taxon>
    </lineage>
</organism>
<evidence type="ECO:0000259" key="14">
    <source>
        <dbReference type="PROSITE" id="PS51323"/>
    </source>
</evidence>